<protein>
    <recommendedName>
        <fullName evidence="3">DUF4179 domain-containing protein</fullName>
    </recommendedName>
</protein>
<evidence type="ECO:0000313" key="1">
    <source>
        <dbReference type="EMBL" id="HIT94896.1"/>
    </source>
</evidence>
<accession>A0A9D1H7D7</accession>
<dbReference type="Proteomes" id="UP000824160">
    <property type="component" value="Unassembled WGS sequence"/>
</dbReference>
<gene>
    <name evidence="1" type="ORF">IAC43_06890</name>
</gene>
<dbReference type="Gene3D" id="2.60.40.1630">
    <property type="entry name" value="bacillus anthracis domain"/>
    <property type="match status" value="1"/>
</dbReference>
<organism evidence="1 2">
    <name type="scientific">Candidatus Faecivivens stercoripullorum</name>
    <dbReference type="NCBI Taxonomy" id="2840805"/>
    <lineage>
        <taxon>Bacteria</taxon>
        <taxon>Bacillati</taxon>
        <taxon>Bacillota</taxon>
        <taxon>Clostridia</taxon>
        <taxon>Eubacteriales</taxon>
        <taxon>Oscillospiraceae</taxon>
        <taxon>Oscillospiraceae incertae sedis</taxon>
        <taxon>Candidatus Faecivivens</taxon>
    </lineage>
</organism>
<comment type="caution">
    <text evidence="1">The sequence shown here is derived from an EMBL/GenBank/DDBJ whole genome shotgun (WGS) entry which is preliminary data.</text>
</comment>
<name>A0A9D1H7D7_9FIRM</name>
<reference evidence="1" key="2">
    <citation type="journal article" date="2021" name="PeerJ">
        <title>Extensive microbial diversity within the chicken gut microbiome revealed by metagenomics and culture.</title>
        <authorList>
            <person name="Gilroy R."/>
            <person name="Ravi A."/>
            <person name="Getino M."/>
            <person name="Pursley I."/>
            <person name="Horton D.L."/>
            <person name="Alikhan N.F."/>
            <person name="Baker D."/>
            <person name="Gharbi K."/>
            <person name="Hall N."/>
            <person name="Watson M."/>
            <person name="Adriaenssens E.M."/>
            <person name="Foster-Nyarko E."/>
            <person name="Jarju S."/>
            <person name="Secka A."/>
            <person name="Antonio M."/>
            <person name="Oren A."/>
            <person name="Chaudhuri R.R."/>
            <person name="La Ragione R."/>
            <person name="Hildebrand F."/>
            <person name="Pallen M.J."/>
        </authorList>
    </citation>
    <scope>NUCLEOTIDE SEQUENCE</scope>
    <source>
        <strain evidence="1">ChiBcec7-5410</strain>
    </source>
</reference>
<evidence type="ECO:0000313" key="2">
    <source>
        <dbReference type="Proteomes" id="UP000824160"/>
    </source>
</evidence>
<dbReference type="EMBL" id="DVLW01000190">
    <property type="protein sequence ID" value="HIT94896.1"/>
    <property type="molecule type" value="Genomic_DNA"/>
</dbReference>
<reference evidence="1" key="1">
    <citation type="submission" date="2020-10" db="EMBL/GenBank/DDBJ databases">
        <authorList>
            <person name="Gilroy R."/>
        </authorList>
    </citation>
    <scope>NUCLEOTIDE SEQUENCE</scope>
    <source>
        <strain evidence="1">ChiBcec7-5410</strain>
    </source>
</reference>
<evidence type="ECO:0008006" key="3">
    <source>
        <dbReference type="Google" id="ProtNLM"/>
    </source>
</evidence>
<dbReference type="AlphaFoldDB" id="A0A9D1H7D7"/>
<proteinExistence type="predicted"/>
<sequence>MQNKMEYDEQLLQALSELPPSDEPEQVPDVINERICRLALQKIQSAADETVVTAEQNFESEDDGKTGRNITMHKYSQKGKIGSTINRTLRISLIAAAILCGSAVTVCAVGPQLVTMLGGKIGFFEEAPSQSEVSDPVEAPRTNFVETQKKLEAYNAAIGETVTDNGVSITLDNISMDVTSMDIFLTITGQEAIDEIMSWDDYGPLWNRFFGVGPNFYYATINGETIAQYDVEDWYLNEDGSLKLWRHYILTDVPEGDEIQVVLEDNSALGRSGEWKFTVTLDGESVRAGAKVVQPADYPMPEVTCKDIDGKNYTLNRDLHLSYLAFGPVGGVIQTTVEEKHTTDSDGRDVVIYEGMDAGMLYITDNTGKELHTCKSTAISGGALNLTAPDENATSITLTPVIQQFAEDGGWLGEERTISLDELKKGAKIETSPIGGYTVENFVIKDGAISYDLVPYGWSGQASEVIRPQYDGKITQLEEEVTDLQDGGTATILKSGLLSSTVDPQTGVVSVRHDFYAASDEELETITEWKYDYTEFKLDTENAVTVQLESLD</sequence>